<dbReference type="EMBL" id="CAKMAB010000065">
    <property type="protein sequence ID" value="CAH1059710.1"/>
    <property type="molecule type" value="Genomic_DNA"/>
</dbReference>
<protein>
    <recommendedName>
        <fullName evidence="3">Rubredoxin</fullName>
    </recommendedName>
</protein>
<organism evidence="1 2">
    <name type="scientific">Paenibacillus pseudetheri</name>
    <dbReference type="NCBI Taxonomy" id="2897682"/>
    <lineage>
        <taxon>Bacteria</taxon>
        <taxon>Bacillati</taxon>
        <taxon>Bacillota</taxon>
        <taxon>Bacilli</taxon>
        <taxon>Bacillales</taxon>
        <taxon>Paenibacillaceae</taxon>
        <taxon>Paenibacillus</taxon>
    </lineage>
</organism>
<name>A0ABM9BL41_9BACL</name>
<dbReference type="RefSeq" id="WP_279306935.1">
    <property type="nucleotide sequence ID" value="NZ_CAKMAB010000065.1"/>
</dbReference>
<reference evidence="1" key="1">
    <citation type="submission" date="2021-12" db="EMBL/GenBank/DDBJ databases">
        <authorList>
            <person name="Criscuolo A."/>
        </authorList>
    </citation>
    <scope>NUCLEOTIDE SEQUENCE</scope>
    <source>
        <strain evidence="1">CIP111894</strain>
    </source>
</reference>
<evidence type="ECO:0000313" key="2">
    <source>
        <dbReference type="Proteomes" id="UP000838749"/>
    </source>
</evidence>
<accession>A0ABM9BL41</accession>
<evidence type="ECO:0008006" key="3">
    <source>
        <dbReference type="Google" id="ProtNLM"/>
    </source>
</evidence>
<evidence type="ECO:0000313" key="1">
    <source>
        <dbReference type="EMBL" id="CAH1059710.1"/>
    </source>
</evidence>
<dbReference type="Proteomes" id="UP000838749">
    <property type="component" value="Unassembled WGS sequence"/>
</dbReference>
<proteinExistence type="predicted"/>
<keyword evidence="2" id="KW-1185">Reference proteome</keyword>
<sequence length="44" mass="5073">METWDKYRCECGRKYAIEQISGDELEEPACPECGETNSELLTDE</sequence>
<comment type="caution">
    <text evidence="1">The sequence shown here is derived from an EMBL/GenBank/DDBJ whole genome shotgun (WGS) entry which is preliminary data.</text>
</comment>
<gene>
    <name evidence="1" type="ORF">PAECIP111894_05922</name>
</gene>